<comment type="caution">
    <text evidence="5">The sequence shown here is derived from an EMBL/GenBank/DDBJ whole genome shotgun (WGS) entry which is preliminary data.</text>
</comment>
<dbReference type="InterPro" id="IPR008991">
    <property type="entry name" value="Translation_prot_SH3-like_sf"/>
</dbReference>
<dbReference type="PANTHER" id="PTHR15680">
    <property type="entry name" value="RIBOSOMAL PROTEIN L19"/>
    <property type="match status" value="1"/>
</dbReference>
<comment type="similarity">
    <text evidence="1 4">Belongs to the bacterial ribosomal protein bL19 family.</text>
</comment>
<dbReference type="Proteomes" id="UP000054172">
    <property type="component" value="Unassembled WGS sequence"/>
</dbReference>
<dbReference type="SUPFAM" id="SSF50104">
    <property type="entry name" value="Translation proteins SH3-like domain"/>
    <property type="match status" value="1"/>
</dbReference>
<dbReference type="AlphaFoldDB" id="A0A0Q4B7P9"/>
<keyword evidence="3 4" id="KW-0687">Ribonucleoprotein</keyword>
<accession>A0A0Q4B7P9</accession>
<evidence type="ECO:0000313" key="5">
    <source>
        <dbReference type="EMBL" id="KQM09019.1"/>
    </source>
</evidence>
<sequence>MVAAVAKVDLIKVAEQAFAGEPKEFPAFQSGDTITVSYKIREGNKERIQQYKGVVIQIKGAQAMKMVTVRKMSGSVGVERIFPLPSPFIEKIEVNKLGKVRRNRIYYLRGLTGKRANIKERIVRTQPKAE</sequence>
<gene>
    <name evidence="5" type="ORF">AL399_03950</name>
</gene>
<keyword evidence="6" id="KW-1185">Reference proteome</keyword>
<organism evidence="5 6">
    <name type="scientific">Candidatus [Bacteroides] periocalifornicus</name>
    <dbReference type="NCBI Taxonomy" id="1702214"/>
    <lineage>
        <taxon>Bacteria</taxon>
        <taxon>Pseudomonadati</taxon>
        <taxon>Bacteroidota</taxon>
    </lineage>
</organism>
<evidence type="ECO:0000256" key="4">
    <source>
        <dbReference type="RuleBase" id="RU000559"/>
    </source>
</evidence>
<dbReference type="InterPro" id="IPR038657">
    <property type="entry name" value="Ribosomal_bL19_sf"/>
</dbReference>
<evidence type="ECO:0000256" key="2">
    <source>
        <dbReference type="ARBA" id="ARBA00022980"/>
    </source>
</evidence>
<dbReference type="PRINTS" id="PR00061">
    <property type="entry name" value="RIBOSOMALL19"/>
</dbReference>
<name>A0A0Q4B7P9_9BACT</name>
<dbReference type="GO" id="GO:0006412">
    <property type="term" value="P:translation"/>
    <property type="evidence" value="ECO:0007669"/>
    <property type="project" value="InterPro"/>
</dbReference>
<dbReference type="InterPro" id="IPR001857">
    <property type="entry name" value="Ribosomal_bL19"/>
</dbReference>
<dbReference type="PIRSF" id="PIRSF002191">
    <property type="entry name" value="Ribosomal_L19"/>
    <property type="match status" value="1"/>
</dbReference>
<dbReference type="Pfam" id="PF01245">
    <property type="entry name" value="Ribosomal_L19"/>
    <property type="match status" value="1"/>
</dbReference>
<dbReference type="GO" id="GO:0003735">
    <property type="term" value="F:structural constituent of ribosome"/>
    <property type="evidence" value="ECO:0007669"/>
    <property type="project" value="InterPro"/>
</dbReference>
<evidence type="ECO:0000313" key="6">
    <source>
        <dbReference type="Proteomes" id="UP000054172"/>
    </source>
</evidence>
<proteinExistence type="inferred from homology"/>
<dbReference type="NCBIfam" id="TIGR01024">
    <property type="entry name" value="rplS_bact"/>
    <property type="match status" value="1"/>
</dbReference>
<dbReference type="PATRIC" id="fig|1702214.3.peg.1496"/>
<comment type="function">
    <text evidence="4">This protein is located at the 30S-50S ribosomal subunit interface and may play a role in the structure and function of the aminoacyl-tRNA binding site.</text>
</comment>
<dbReference type="STRING" id="1702214.AL399_03950"/>
<protein>
    <recommendedName>
        <fullName evidence="4">50S ribosomal protein L19</fullName>
    </recommendedName>
</protein>
<keyword evidence="2 5" id="KW-0689">Ribosomal protein</keyword>
<evidence type="ECO:0000256" key="1">
    <source>
        <dbReference type="ARBA" id="ARBA00005781"/>
    </source>
</evidence>
<dbReference type="Gene3D" id="2.30.30.790">
    <property type="match status" value="1"/>
</dbReference>
<evidence type="ECO:0000256" key="3">
    <source>
        <dbReference type="ARBA" id="ARBA00023274"/>
    </source>
</evidence>
<dbReference type="PANTHER" id="PTHR15680:SF9">
    <property type="entry name" value="LARGE RIBOSOMAL SUBUNIT PROTEIN BL19M"/>
    <property type="match status" value="1"/>
</dbReference>
<reference evidence="5" key="1">
    <citation type="submission" date="2015-08" db="EMBL/GenBank/DDBJ databases">
        <title>Candidatus Bacteriodes Periocalifornicus.</title>
        <authorList>
            <person name="McLean J.S."/>
            <person name="Kelley S."/>
        </authorList>
    </citation>
    <scope>NUCLEOTIDE SEQUENCE [LARGE SCALE GENOMIC DNA]</scope>
    <source>
        <strain evidence="5">12B</strain>
    </source>
</reference>
<dbReference type="GO" id="GO:0022625">
    <property type="term" value="C:cytosolic large ribosomal subunit"/>
    <property type="evidence" value="ECO:0007669"/>
    <property type="project" value="TreeGrafter"/>
</dbReference>
<dbReference type="EMBL" id="LIIK01000014">
    <property type="protein sequence ID" value="KQM09019.1"/>
    <property type="molecule type" value="Genomic_DNA"/>
</dbReference>